<keyword evidence="4" id="KW-1185">Reference proteome</keyword>
<dbReference type="InterPro" id="IPR025161">
    <property type="entry name" value="IS402-like_dom"/>
</dbReference>
<dbReference type="Proteomes" id="UP001501588">
    <property type="component" value="Unassembled WGS sequence"/>
</dbReference>
<dbReference type="PANTHER" id="PTHR30007">
    <property type="entry name" value="PHP DOMAIN PROTEIN"/>
    <property type="match status" value="1"/>
</dbReference>
<comment type="caution">
    <text evidence="3">The sequence shown here is derived from an EMBL/GenBank/DDBJ whole genome shotgun (WGS) entry which is preliminary data.</text>
</comment>
<dbReference type="EMBL" id="BAAAFZ010000008">
    <property type="protein sequence ID" value="GAA0570881.1"/>
    <property type="molecule type" value="Genomic_DNA"/>
</dbReference>
<feature type="region of interest" description="Disordered" evidence="1">
    <location>
        <begin position="136"/>
        <end position="214"/>
    </location>
</feature>
<feature type="compositionally biased region" description="Basic residues" evidence="1">
    <location>
        <begin position="136"/>
        <end position="148"/>
    </location>
</feature>
<evidence type="ECO:0000259" key="2">
    <source>
        <dbReference type="Pfam" id="PF13340"/>
    </source>
</evidence>
<accession>A0ABP3PMT8</accession>
<organism evidence="3 4">
    <name type="scientific">Craurococcus roseus</name>
    <dbReference type="NCBI Taxonomy" id="77585"/>
    <lineage>
        <taxon>Bacteria</taxon>
        <taxon>Pseudomonadati</taxon>
        <taxon>Pseudomonadota</taxon>
        <taxon>Alphaproteobacteria</taxon>
        <taxon>Acetobacterales</taxon>
        <taxon>Acetobacteraceae</taxon>
        <taxon>Craurococcus</taxon>
    </lineage>
</organism>
<sequence>MWTLMDRVLVGDFGSGQALGDDRYRLLEPLIPPAEPSGRPRTTDMRRLLDGLFYVVRTGCQWRHPPPPPAFPPWPTAYGYFRAFLAAGVWESMRHHLVAMLREREGRDAGPTAAIIDTQSVETTERGPRGWDAAKRLKGRKRQRRGGHARAVAGRGRARGRHQDADGFWEPAEAREAALPLAPGGVRRQHPQPAHGDAGLLPVRLGVDHPPPRR</sequence>
<protein>
    <recommendedName>
        <fullName evidence="2">Insertion element IS402-like domain-containing protein</fullName>
    </recommendedName>
</protein>
<dbReference type="RefSeq" id="WP_408871503.1">
    <property type="nucleotide sequence ID" value="NZ_BAAAFZ010000008.1"/>
</dbReference>
<proteinExistence type="predicted"/>
<reference evidence="4" key="1">
    <citation type="journal article" date="2019" name="Int. J. Syst. Evol. Microbiol.">
        <title>The Global Catalogue of Microorganisms (GCM) 10K type strain sequencing project: providing services to taxonomists for standard genome sequencing and annotation.</title>
        <authorList>
            <consortium name="The Broad Institute Genomics Platform"/>
            <consortium name="The Broad Institute Genome Sequencing Center for Infectious Disease"/>
            <person name="Wu L."/>
            <person name="Ma J."/>
        </authorList>
    </citation>
    <scope>NUCLEOTIDE SEQUENCE [LARGE SCALE GENOMIC DNA]</scope>
    <source>
        <strain evidence="4">JCM 9933</strain>
    </source>
</reference>
<evidence type="ECO:0000256" key="1">
    <source>
        <dbReference type="SAM" id="MobiDB-lite"/>
    </source>
</evidence>
<gene>
    <name evidence="3" type="ORF">GCM10009416_06830</name>
</gene>
<dbReference type="Pfam" id="PF13340">
    <property type="entry name" value="DUF4096"/>
    <property type="match status" value="1"/>
</dbReference>
<feature type="domain" description="Insertion element IS402-like" evidence="2">
    <location>
        <begin position="19"/>
        <end position="93"/>
    </location>
</feature>
<evidence type="ECO:0000313" key="3">
    <source>
        <dbReference type="EMBL" id="GAA0570881.1"/>
    </source>
</evidence>
<evidence type="ECO:0000313" key="4">
    <source>
        <dbReference type="Proteomes" id="UP001501588"/>
    </source>
</evidence>
<dbReference type="PANTHER" id="PTHR30007:SF0">
    <property type="entry name" value="TRANSPOSASE"/>
    <property type="match status" value="1"/>
</dbReference>
<name>A0ABP3PMT8_9PROT</name>